<dbReference type="STRING" id="5078.A0A135LUY1"/>
<evidence type="ECO:0000256" key="9">
    <source>
        <dbReference type="ARBA" id="ARBA00022505"/>
    </source>
</evidence>
<comment type="function">
    <text evidence="4">Nitrate reductase is a key enzyme involved in the first step of nitrate assimilation in plants, fungi and bacteria.</text>
</comment>
<evidence type="ECO:0000256" key="3">
    <source>
        <dbReference type="ARBA" id="ARBA00001974"/>
    </source>
</evidence>
<evidence type="ECO:0000256" key="1">
    <source>
        <dbReference type="ARBA" id="ARBA00001924"/>
    </source>
</evidence>
<comment type="catalytic activity">
    <reaction evidence="15">
        <text>nitrite + NADP(+) + H2O = nitrate + NADPH + H(+)</text>
        <dbReference type="Rhea" id="RHEA:19061"/>
        <dbReference type="ChEBI" id="CHEBI:15377"/>
        <dbReference type="ChEBI" id="CHEBI:15378"/>
        <dbReference type="ChEBI" id="CHEBI:16301"/>
        <dbReference type="ChEBI" id="CHEBI:17632"/>
        <dbReference type="ChEBI" id="CHEBI:57783"/>
        <dbReference type="ChEBI" id="CHEBI:58349"/>
        <dbReference type="EC" id="1.7.1.3"/>
    </reaction>
</comment>
<dbReference type="GO" id="GO:0008482">
    <property type="term" value="F:sulfite oxidase activity"/>
    <property type="evidence" value="ECO:0007669"/>
    <property type="project" value="TreeGrafter"/>
</dbReference>
<feature type="domain" description="FAD-binding FR-type" evidence="18">
    <location>
        <begin position="766"/>
        <end position="878"/>
    </location>
</feature>
<dbReference type="PANTHER" id="PTHR19372:SF7">
    <property type="entry name" value="SULFITE OXIDASE, MITOCHONDRIAL"/>
    <property type="match status" value="1"/>
</dbReference>
<name>A0A135LUY1_PENPA</name>
<dbReference type="Pfam" id="PF00970">
    <property type="entry name" value="FAD_binding_6"/>
    <property type="match status" value="1"/>
</dbReference>
<feature type="domain" description="Cytochrome b5 heme-binding" evidence="17">
    <location>
        <begin position="655"/>
        <end position="733"/>
    </location>
</feature>
<dbReference type="Gene3D" id="3.10.120.10">
    <property type="entry name" value="Cytochrome b5-like heme/steroid binding domain"/>
    <property type="match status" value="1"/>
</dbReference>
<dbReference type="AlphaFoldDB" id="A0A135LUY1"/>
<dbReference type="EC" id="1.7.1.3" evidence="7"/>
<comment type="caution">
    <text evidence="19">The sequence shown here is derived from an EMBL/GenBank/DDBJ whole genome shotgun (WGS) entry which is preliminary data.</text>
</comment>
<feature type="region of interest" description="Disordered" evidence="16">
    <location>
        <begin position="112"/>
        <end position="184"/>
    </location>
</feature>
<feature type="compositionally biased region" description="Basic and acidic residues" evidence="16">
    <location>
        <begin position="167"/>
        <end position="177"/>
    </location>
</feature>
<evidence type="ECO:0000256" key="15">
    <source>
        <dbReference type="ARBA" id="ARBA00049155"/>
    </source>
</evidence>
<comment type="cofactor">
    <cofactor evidence="3">
        <name>FAD</name>
        <dbReference type="ChEBI" id="CHEBI:57692"/>
    </cofactor>
</comment>
<comment type="cofactor">
    <cofactor evidence="2">
        <name>heme</name>
        <dbReference type="ChEBI" id="CHEBI:30413"/>
    </cofactor>
</comment>
<evidence type="ECO:0000256" key="7">
    <source>
        <dbReference type="ARBA" id="ARBA00012673"/>
    </source>
</evidence>
<dbReference type="InterPro" id="IPR001199">
    <property type="entry name" value="Cyt_B5-like_heme/steroid-bd"/>
</dbReference>
<dbReference type="GO" id="GO:0020037">
    <property type="term" value="F:heme binding"/>
    <property type="evidence" value="ECO:0007669"/>
    <property type="project" value="TreeGrafter"/>
</dbReference>
<dbReference type="GO" id="GO:0042128">
    <property type="term" value="P:nitrate assimilation"/>
    <property type="evidence" value="ECO:0007669"/>
    <property type="project" value="UniProtKB-KW"/>
</dbReference>
<gene>
    <name evidence="19" type="ORF">PGRI_080050</name>
</gene>
<dbReference type="InterPro" id="IPR017927">
    <property type="entry name" value="FAD-bd_FR_type"/>
</dbReference>
<keyword evidence="13" id="KW-0560">Oxidoreductase</keyword>
<keyword evidence="14" id="KW-0534">Nitrate assimilation</keyword>
<evidence type="ECO:0000256" key="4">
    <source>
        <dbReference type="ARBA" id="ARBA00003838"/>
    </source>
</evidence>
<dbReference type="Proteomes" id="UP000070168">
    <property type="component" value="Unassembled WGS sequence"/>
</dbReference>
<comment type="similarity">
    <text evidence="5">Belongs to the nitrate reductase family.</text>
</comment>
<dbReference type="SUPFAM" id="SSF52343">
    <property type="entry name" value="Ferredoxin reductase-like, C-terminal NADP-linked domain"/>
    <property type="match status" value="1"/>
</dbReference>
<dbReference type="Pfam" id="PF00175">
    <property type="entry name" value="NAD_binding_1"/>
    <property type="match status" value="1"/>
</dbReference>
<dbReference type="Pfam" id="PF00174">
    <property type="entry name" value="Oxidored_molyb"/>
    <property type="match status" value="1"/>
</dbReference>
<organism evidence="19 20">
    <name type="scientific">Penicillium patulum</name>
    <name type="common">Penicillium griseofulvum</name>
    <dbReference type="NCBI Taxonomy" id="5078"/>
    <lineage>
        <taxon>Eukaryota</taxon>
        <taxon>Fungi</taxon>
        <taxon>Dikarya</taxon>
        <taxon>Ascomycota</taxon>
        <taxon>Pezizomycotina</taxon>
        <taxon>Eurotiomycetes</taxon>
        <taxon>Eurotiomycetidae</taxon>
        <taxon>Eurotiales</taxon>
        <taxon>Aspergillaceae</taxon>
        <taxon>Penicillium</taxon>
    </lineage>
</organism>
<dbReference type="Gene3D" id="3.90.420.10">
    <property type="entry name" value="Oxidoreductase, molybdopterin-binding domain"/>
    <property type="match status" value="1"/>
</dbReference>
<evidence type="ECO:0000256" key="10">
    <source>
        <dbReference type="ARBA" id="ARBA00022630"/>
    </source>
</evidence>
<keyword evidence="20" id="KW-1185">Reference proteome</keyword>
<dbReference type="InterPro" id="IPR036374">
    <property type="entry name" value="OxRdtase_Mopterin-bd_sf"/>
</dbReference>
<dbReference type="InterPro" id="IPR039261">
    <property type="entry name" value="FNR_nucleotide-bd"/>
</dbReference>
<dbReference type="Gene3D" id="2.40.30.10">
    <property type="entry name" value="Translation factors"/>
    <property type="match status" value="1"/>
</dbReference>
<dbReference type="Gene3D" id="3.40.50.80">
    <property type="entry name" value="Nucleotide-binding domain of ferredoxin-NADP reductase (FNR) module"/>
    <property type="match status" value="1"/>
</dbReference>
<keyword evidence="11" id="KW-0479">Metal-binding</keyword>
<evidence type="ECO:0000256" key="5">
    <source>
        <dbReference type="ARBA" id="ARBA00006253"/>
    </source>
</evidence>
<dbReference type="InterPro" id="IPR036400">
    <property type="entry name" value="Cyt_B5-like_heme/steroid_sf"/>
</dbReference>
<dbReference type="PROSITE" id="PS51384">
    <property type="entry name" value="FAD_FR"/>
    <property type="match status" value="1"/>
</dbReference>
<feature type="compositionally biased region" description="Basic and acidic residues" evidence="16">
    <location>
        <begin position="112"/>
        <end position="155"/>
    </location>
</feature>
<sequence length="1027" mass="117784">MRSGGGCSEDDIENEPDWVLTHNHRIGFRNRDDRHPAFTHIGDDWHPEEEREFLAQAKREADELNKKLGAHELINIRQYMEKQEGWRYVLHTTEGFLKYQQDWPVNVRRRQLEEEQNKKNQEQNEGHENDNQKPQKESEWRRGRGENETHNEAHATDQQSLDDDDEDRGKAQEKGPQDKYSPQELSLLRLLQSESNYMKTLKENDGKVESPVSLTKKEVISISEDDQFTPDNWIPRSSHLIRLTGKHPLNGEPELQDLYEAGLITPNSLHYVRNHGPVPHLLWETHQIDVEGGKLILSMDDLAMNYEPINIAVALACDGNRRKELNMIRRSKGFNWGAGAISCAFWKGPLLRDVLLAAGIQASDPRHANRPRWAHFEGADELKEGRYATSIPLAYVMDPNNDVILAYEMNNVRLPPDHGYPVRLIVPGYIGGRCIKWLCRIWVSDKENDSYFHIWDNRVLPSFIRDKDSEFSHTMFHHPSTACNEQNLNSIIVKPAHGEAIPLSDVNKNRTYRIAGIAYDGGGHEVQRVEVSLDSGVTWLYCVREFPEYPIRHGTKFWTWLHWHVDVALPHLVRAESIVVRCFNVFKNTQPKEPTWNIMGQVSAATVRLEIDDNENDSVLYFRHPCEPGTRAGGWMQPSTENRIENIKHEAASPQKQFTREEIEKHNTEDDCWIIINGKVYDATSVLDWHPGGKIPIMAHAGRAHADTTTEFESIHDEYTEQKLSECVLGVVTEKTLRHIKKQAEDVAKEKAKTSKQDLGTVFNRHRWNIVRFGGKEQLSEDTHRYTFVLPEGTKKLGLGTCQHLQLGFHFSDRLVVRPYTPTRPVFEREEDGTFDLVVKTYAPDQFQPGGTMSNILDCLRPGEEIEVKGPSGEIRYMGQGRFLIDDKEYHFRNVSLVLAGSGITPGYQLISHILRAKDQGMEEDKTNIKVIDANKTEADILLRDELDKLAEDHPSQFKITHILSHPKENWKGEKGHVSKDILQKYVFGPEKGNLALLCGPPTMIQKAVLPALQEIGYKEDENLFGF</sequence>
<keyword evidence="12" id="KW-0274">FAD</keyword>
<dbReference type="GO" id="GO:0043546">
    <property type="term" value="F:molybdopterin cofactor binding"/>
    <property type="evidence" value="ECO:0007669"/>
    <property type="project" value="TreeGrafter"/>
</dbReference>
<dbReference type="Pfam" id="PF03404">
    <property type="entry name" value="Mo-co_dimer"/>
    <property type="match status" value="1"/>
</dbReference>
<dbReference type="GO" id="GO:0050464">
    <property type="term" value="F:nitrate reductase (NADPH) activity"/>
    <property type="evidence" value="ECO:0007669"/>
    <property type="project" value="UniProtKB-EC"/>
</dbReference>
<dbReference type="SMART" id="SM01117">
    <property type="entry name" value="Cyt-b5"/>
    <property type="match status" value="1"/>
</dbReference>
<dbReference type="RefSeq" id="XP_040651284.1">
    <property type="nucleotide sequence ID" value="XM_040795719.1"/>
</dbReference>
<dbReference type="SUPFAM" id="SSF81296">
    <property type="entry name" value="E set domains"/>
    <property type="match status" value="1"/>
</dbReference>
<dbReference type="InterPro" id="IPR001433">
    <property type="entry name" value="OxRdtase_FAD/NAD-bd"/>
</dbReference>
<evidence type="ECO:0000313" key="19">
    <source>
        <dbReference type="EMBL" id="KXG52749.1"/>
    </source>
</evidence>
<dbReference type="OrthoDB" id="432685at2759"/>
<protein>
    <recommendedName>
        <fullName evidence="8">Nitrate reductase [NADPH]</fullName>
        <ecNumber evidence="7">1.7.1.3</ecNumber>
    </recommendedName>
</protein>
<evidence type="ECO:0000256" key="6">
    <source>
        <dbReference type="ARBA" id="ARBA00011738"/>
    </source>
</evidence>
<reference evidence="19 20" key="1">
    <citation type="journal article" date="2016" name="BMC Genomics">
        <title>Genome sequencing and secondary metabolism of the postharvest pathogen Penicillium griseofulvum.</title>
        <authorList>
            <person name="Banani H."/>
            <person name="Marcet-Houben M."/>
            <person name="Ballester A.R."/>
            <person name="Abbruscato P."/>
            <person name="Gonzalez-Candelas L."/>
            <person name="Gabaldon T."/>
            <person name="Spadaro D."/>
        </authorList>
    </citation>
    <scope>NUCLEOTIDE SEQUENCE [LARGE SCALE GENOMIC DNA]</scope>
    <source>
        <strain evidence="19 20">PG3</strain>
    </source>
</reference>
<evidence type="ECO:0000256" key="16">
    <source>
        <dbReference type="SAM" id="MobiDB-lite"/>
    </source>
</evidence>
<keyword evidence="10" id="KW-0285">Flavoprotein</keyword>
<evidence type="ECO:0000256" key="2">
    <source>
        <dbReference type="ARBA" id="ARBA00001971"/>
    </source>
</evidence>
<dbReference type="InterPro" id="IPR008335">
    <property type="entry name" value="Mopterin_OxRdtase_euk"/>
</dbReference>
<evidence type="ECO:0000259" key="17">
    <source>
        <dbReference type="PROSITE" id="PS50255"/>
    </source>
</evidence>
<dbReference type="GeneID" id="63711019"/>
<dbReference type="InterPro" id="IPR005066">
    <property type="entry name" value="MoCF_OxRdtse_dimer"/>
</dbReference>
<dbReference type="Pfam" id="PF00173">
    <property type="entry name" value="Cyt-b5"/>
    <property type="match status" value="1"/>
</dbReference>
<dbReference type="PANTHER" id="PTHR19372">
    <property type="entry name" value="SULFITE REDUCTASE"/>
    <property type="match status" value="1"/>
</dbReference>
<comment type="subunit">
    <text evidence="6">Homodimer.</text>
</comment>
<dbReference type="Gene3D" id="2.60.40.650">
    <property type="match status" value="1"/>
</dbReference>
<keyword evidence="9" id="KW-0500">Molybdenum</keyword>
<evidence type="ECO:0000259" key="18">
    <source>
        <dbReference type="PROSITE" id="PS51384"/>
    </source>
</evidence>
<dbReference type="InterPro" id="IPR014756">
    <property type="entry name" value="Ig_E-set"/>
</dbReference>
<dbReference type="SUPFAM" id="SSF63380">
    <property type="entry name" value="Riboflavin synthase domain-like"/>
    <property type="match status" value="1"/>
</dbReference>
<dbReference type="PROSITE" id="PS50255">
    <property type="entry name" value="CYTOCHROME_B5_2"/>
    <property type="match status" value="1"/>
</dbReference>
<evidence type="ECO:0000313" key="20">
    <source>
        <dbReference type="Proteomes" id="UP000070168"/>
    </source>
</evidence>
<dbReference type="GO" id="GO:0006790">
    <property type="term" value="P:sulfur compound metabolic process"/>
    <property type="evidence" value="ECO:0007669"/>
    <property type="project" value="TreeGrafter"/>
</dbReference>
<dbReference type="CDD" id="cd06183">
    <property type="entry name" value="cyt_b5_reduct_like"/>
    <property type="match status" value="1"/>
</dbReference>
<dbReference type="GO" id="GO:0030151">
    <property type="term" value="F:molybdenum ion binding"/>
    <property type="evidence" value="ECO:0007669"/>
    <property type="project" value="InterPro"/>
</dbReference>
<evidence type="ECO:0000256" key="12">
    <source>
        <dbReference type="ARBA" id="ARBA00022827"/>
    </source>
</evidence>
<dbReference type="InterPro" id="IPR008333">
    <property type="entry name" value="Cbr1-like_FAD-bd_dom"/>
</dbReference>
<evidence type="ECO:0000256" key="8">
    <source>
        <dbReference type="ARBA" id="ARBA00015499"/>
    </source>
</evidence>
<dbReference type="SUPFAM" id="SSF56524">
    <property type="entry name" value="Oxidoreductase molybdopterin-binding domain"/>
    <property type="match status" value="1"/>
</dbReference>
<proteinExistence type="inferred from homology"/>
<dbReference type="InterPro" id="IPR017938">
    <property type="entry name" value="Riboflavin_synthase-like_b-brl"/>
</dbReference>
<evidence type="ECO:0000256" key="13">
    <source>
        <dbReference type="ARBA" id="ARBA00023002"/>
    </source>
</evidence>
<dbReference type="EMBL" id="LHQR01000020">
    <property type="protein sequence ID" value="KXG52749.1"/>
    <property type="molecule type" value="Genomic_DNA"/>
</dbReference>
<accession>A0A135LUY1</accession>
<comment type="cofactor">
    <cofactor evidence="1">
        <name>Mo-molybdopterin</name>
        <dbReference type="ChEBI" id="CHEBI:71302"/>
    </cofactor>
</comment>
<evidence type="ECO:0000256" key="11">
    <source>
        <dbReference type="ARBA" id="ARBA00022723"/>
    </source>
</evidence>
<dbReference type="SUPFAM" id="SSF55856">
    <property type="entry name" value="Cytochrome b5-like heme/steroid binding domain"/>
    <property type="match status" value="1"/>
</dbReference>
<evidence type="ECO:0000256" key="14">
    <source>
        <dbReference type="ARBA" id="ARBA00023063"/>
    </source>
</evidence>
<dbReference type="PRINTS" id="PR00406">
    <property type="entry name" value="CYTB5RDTASE"/>
</dbReference>
<dbReference type="PRINTS" id="PR00407">
    <property type="entry name" value="EUMOPTERIN"/>
</dbReference>
<dbReference type="InterPro" id="IPR000572">
    <property type="entry name" value="OxRdtase_Mopterin-bd_dom"/>
</dbReference>
<dbReference type="OMA" id="MNNCWYT"/>